<proteinExistence type="predicted"/>
<gene>
    <name evidence="2" type="ORF">RY831_03265</name>
</gene>
<comment type="caution">
    <text evidence="2">The sequence shown here is derived from an EMBL/GenBank/DDBJ whole genome shotgun (WGS) entry which is preliminary data.</text>
</comment>
<feature type="compositionally biased region" description="Basic and acidic residues" evidence="1">
    <location>
        <begin position="71"/>
        <end position="84"/>
    </location>
</feature>
<evidence type="ECO:0000313" key="3">
    <source>
        <dbReference type="Proteomes" id="UP001352263"/>
    </source>
</evidence>
<dbReference type="RefSeq" id="WP_326504905.1">
    <property type="nucleotide sequence ID" value="NZ_JAWIIV010000002.1"/>
</dbReference>
<name>A0ABU6J491_9BURK</name>
<reference evidence="2 3" key="1">
    <citation type="submission" date="2023-10" db="EMBL/GenBank/DDBJ databases">
        <title>Noviherbaspirillum sp. CPCC 100848 genome assembly.</title>
        <authorList>
            <person name="Li X.Y."/>
            <person name="Fang X.M."/>
        </authorList>
    </citation>
    <scope>NUCLEOTIDE SEQUENCE [LARGE SCALE GENOMIC DNA]</scope>
    <source>
        <strain evidence="2 3">CPCC 100848</strain>
    </source>
</reference>
<protein>
    <submittedName>
        <fullName evidence="2">Uncharacterized protein</fullName>
    </submittedName>
</protein>
<sequence>MPLKGVIGRSELFTGEYFTANLSKQVKKNPDIGTSVLRCYAEALMSPLPFIFVPSDGSDDHTKATSGIAVDTRRPARLDSLERGKRMKSRPFAPPDTKSHSPYPPETLRFCAKSHSELLHDPGQ</sequence>
<dbReference type="EMBL" id="JAWIIV010000002">
    <property type="protein sequence ID" value="MEC4718152.1"/>
    <property type="molecule type" value="Genomic_DNA"/>
</dbReference>
<dbReference type="Proteomes" id="UP001352263">
    <property type="component" value="Unassembled WGS sequence"/>
</dbReference>
<keyword evidence="3" id="KW-1185">Reference proteome</keyword>
<evidence type="ECO:0000313" key="2">
    <source>
        <dbReference type="EMBL" id="MEC4718152.1"/>
    </source>
</evidence>
<feature type="region of interest" description="Disordered" evidence="1">
    <location>
        <begin position="61"/>
        <end position="108"/>
    </location>
</feature>
<accession>A0ABU6J491</accession>
<organism evidence="2 3">
    <name type="scientific">Noviherbaspirillum album</name>
    <dbReference type="NCBI Taxonomy" id="3080276"/>
    <lineage>
        <taxon>Bacteria</taxon>
        <taxon>Pseudomonadati</taxon>
        <taxon>Pseudomonadota</taxon>
        <taxon>Betaproteobacteria</taxon>
        <taxon>Burkholderiales</taxon>
        <taxon>Oxalobacteraceae</taxon>
        <taxon>Noviherbaspirillum</taxon>
    </lineage>
</organism>
<evidence type="ECO:0000256" key="1">
    <source>
        <dbReference type="SAM" id="MobiDB-lite"/>
    </source>
</evidence>